<evidence type="ECO:0008006" key="5">
    <source>
        <dbReference type="Google" id="ProtNLM"/>
    </source>
</evidence>
<proteinExistence type="predicted"/>
<dbReference type="Proteomes" id="UP000429607">
    <property type="component" value="Unassembled WGS sequence"/>
</dbReference>
<dbReference type="EMBL" id="QXFV01000269">
    <property type="protein sequence ID" value="KAE9043177.1"/>
    <property type="molecule type" value="Genomic_DNA"/>
</dbReference>
<dbReference type="InterPro" id="IPR053134">
    <property type="entry name" value="RNA-dir_DNA_polymerase"/>
</dbReference>
<dbReference type="InterPro" id="IPR000477">
    <property type="entry name" value="RT_dom"/>
</dbReference>
<comment type="caution">
    <text evidence="3">The sequence shown here is derived from an EMBL/GenBank/DDBJ whole genome shotgun (WGS) entry which is preliminary data.</text>
</comment>
<dbReference type="InterPro" id="IPR043128">
    <property type="entry name" value="Rev_trsase/Diguanyl_cyclase"/>
</dbReference>
<dbReference type="Pfam" id="PF17919">
    <property type="entry name" value="RT_RNaseH_2"/>
    <property type="match status" value="1"/>
</dbReference>
<sequence>MGQSCSPVAFKRLIQNVFTDQGSFCKAYFDDLFVFTSSDDVAEHLVALERVLERGKDEQLHVKLSKCTFCTREIACLEDFIGADGIRMDPDETASLTELVKGKSRNERVDFNEEQLTCFNELKKRLAKPPVLAHPDSTKMFRVKMDASDYAVGGYLYQLDDVGQEHIIATLRERILFEEHDTASPGVYPALPAK</sequence>
<feature type="domain" description="Reverse transcriptase" evidence="1">
    <location>
        <begin position="2"/>
        <end position="74"/>
    </location>
</feature>
<dbReference type="AlphaFoldDB" id="A0A6A3NNI4"/>
<dbReference type="Pfam" id="PF00078">
    <property type="entry name" value="RVT_1"/>
    <property type="match status" value="1"/>
</dbReference>
<organism evidence="3 4">
    <name type="scientific">Phytophthora rubi</name>
    <dbReference type="NCBI Taxonomy" id="129364"/>
    <lineage>
        <taxon>Eukaryota</taxon>
        <taxon>Sar</taxon>
        <taxon>Stramenopiles</taxon>
        <taxon>Oomycota</taxon>
        <taxon>Peronosporomycetes</taxon>
        <taxon>Peronosporales</taxon>
        <taxon>Peronosporaceae</taxon>
        <taxon>Phytophthora</taxon>
    </lineage>
</organism>
<dbReference type="InterPro" id="IPR043502">
    <property type="entry name" value="DNA/RNA_pol_sf"/>
</dbReference>
<dbReference type="InterPro" id="IPR041577">
    <property type="entry name" value="RT_RNaseH_2"/>
</dbReference>
<accession>A0A6A3NNI4</accession>
<gene>
    <name evidence="3" type="ORF">PR001_g5909</name>
</gene>
<dbReference type="Gene3D" id="3.30.70.270">
    <property type="match status" value="1"/>
</dbReference>
<evidence type="ECO:0000313" key="3">
    <source>
        <dbReference type="EMBL" id="KAE9043177.1"/>
    </source>
</evidence>
<feature type="domain" description="Reverse transcriptase/retrotransposon-derived protein RNase H-like" evidence="2">
    <location>
        <begin position="111"/>
        <end position="170"/>
    </location>
</feature>
<evidence type="ECO:0000259" key="1">
    <source>
        <dbReference type="Pfam" id="PF00078"/>
    </source>
</evidence>
<dbReference type="SUPFAM" id="SSF56672">
    <property type="entry name" value="DNA/RNA polymerases"/>
    <property type="match status" value="1"/>
</dbReference>
<protein>
    <recommendedName>
        <fullName evidence="5">Reverse transcriptase domain-containing protein</fullName>
    </recommendedName>
</protein>
<dbReference type="PANTHER" id="PTHR24559:SF444">
    <property type="entry name" value="REVERSE TRANSCRIPTASE DOMAIN-CONTAINING PROTEIN"/>
    <property type="match status" value="1"/>
</dbReference>
<evidence type="ECO:0000313" key="4">
    <source>
        <dbReference type="Proteomes" id="UP000429607"/>
    </source>
</evidence>
<dbReference type="PANTHER" id="PTHR24559">
    <property type="entry name" value="TRANSPOSON TY3-I GAG-POL POLYPROTEIN"/>
    <property type="match status" value="1"/>
</dbReference>
<evidence type="ECO:0000259" key="2">
    <source>
        <dbReference type="Pfam" id="PF17919"/>
    </source>
</evidence>
<name>A0A6A3NNI4_9STRA</name>
<reference evidence="3 4" key="1">
    <citation type="submission" date="2018-09" db="EMBL/GenBank/DDBJ databases">
        <title>Genomic investigation of the strawberry pathogen Phytophthora fragariae indicates pathogenicity is determined by transcriptional variation in three key races.</title>
        <authorList>
            <person name="Adams T.M."/>
            <person name="Armitage A.D."/>
            <person name="Sobczyk M.K."/>
            <person name="Bates H.J."/>
            <person name="Dunwell J.M."/>
            <person name="Nellist C.F."/>
            <person name="Harrison R.J."/>
        </authorList>
    </citation>
    <scope>NUCLEOTIDE SEQUENCE [LARGE SCALE GENOMIC DNA]</scope>
    <source>
        <strain evidence="3 4">SCRP249</strain>
    </source>
</reference>